<dbReference type="Proteomes" id="UP001285908">
    <property type="component" value="Unassembled WGS sequence"/>
</dbReference>
<evidence type="ECO:0000256" key="4">
    <source>
        <dbReference type="ARBA" id="ARBA00022454"/>
    </source>
</evidence>
<evidence type="ECO:0000313" key="9">
    <source>
        <dbReference type="Proteomes" id="UP001285908"/>
    </source>
</evidence>
<proteinExistence type="inferred from homology"/>
<keyword evidence="6" id="KW-0137">Centromere</keyword>
<evidence type="ECO:0000256" key="2">
    <source>
        <dbReference type="ARBA" id="ARBA00004584"/>
    </source>
</evidence>
<dbReference type="GO" id="GO:0005634">
    <property type="term" value="C:nucleus"/>
    <property type="evidence" value="ECO:0007669"/>
    <property type="project" value="UniProtKB-SubCell"/>
</dbReference>
<dbReference type="PANTHER" id="PTHR14582:SF1">
    <property type="entry name" value="CENTROMERE PROTEIN O"/>
    <property type="match status" value="1"/>
</dbReference>
<dbReference type="EMBL" id="JAULSX010000006">
    <property type="protein sequence ID" value="KAK3489402.1"/>
    <property type="molecule type" value="Genomic_DNA"/>
</dbReference>
<dbReference type="GeneID" id="87877185"/>
<dbReference type="GO" id="GO:0031511">
    <property type="term" value="C:Mis6-Sim4 complex"/>
    <property type="evidence" value="ECO:0007669"/>
    <property type="project" value="TreeGrafter"/>
</dbReference>
<dbReference type="InterPro" id="IPR018464">
    <property type="entry name" value="CENP-O"/>
</dbReference>
<protein>
    <submittedName>
        <fullName evidence="8">Cenp-O kinetochore centromere component-domain-containing protein</fullName>
    </submittedName>
</protein>
<reference evidence="8 9" key="1">
    <citation type="journal article" date="2023" name="Mol. Phylogenet. Evol.">
        <title>Genome-scale phylogeny and comparative genomics of the fungal order Sordariales.</title>
        <authorList>
            <person name="Hensen N."/>
            <person name="Bonometti L."/>
            <person name="Westerberg I."/>
            <person name="Brannstrom I.O."/>
            <person name="Guillou S."/>
            <person name="Cros-Aarteil S."/>
            <person name="Calhoun S."/>
            <person name="Haridas S."/>
            <person name="Kuo A."/>
            <person name="Mondo S."/>
            <person name="Pangilinan J."/>
            <person name="Riley R."/>
            <person name="LaButti K."/>
            <person name="Andreopoulos B."/>
            <person name="Lipzen A."/>
            <person name="Chen C."/>
            <person name="Yan M."/>
            <person name="Daum C."/>
            <person name="Ng V."/>
            <person name="Clum A."/>
            <person name="Steindorff A."/>
            <person name="Ohm R.A."/>
            <person name="Martin F."/>
            <person name="Silar P."/>
            <person name="Natvig D.O."/>
            <person name="Lalanne C."/>
            <person name="Gautier V."/>
            <person name="Ament-Velasquez S.L."/>
            <person name="Kruys A."/>
            <person name="Hutchinson M.I."/>
            <person name="Powell A.J."/>
            <person name="Barry K."/>
            <person name="Miller A.N."/>
            <person name="Grigoriev I.V."/>
            <person name="Debuchy R."/>
            <person name="Gladieux P."/>
            <person name="Hiltunen Thoren M."/>
            <person name="Johannesson H."/>
        </authorList>
    </citation>
    <scope>NUCLEOTIDE SEQUENCE [LARGE SCALE GENOMIC DNA]</scope>
    <source>
        <strain evidence="8 9">FGSC 10403</strain>
    </source>
</reference>
<feature type="region of interest" description="Disordered" evidence="7">
    <location>
        <begin position="135"/>
        <end position="165"/>
    </location>
</feature>
<keyword evidence="9" id="KW-1185">Reference proteome</keyword>
<evidence type="ECO:0000256" key="7">
    <source>
        <dbReference type="SAM" id="MobiDB-lite"/>
    </source>
</evidence>
<sequence>MSSPTPLSTTPSPLDAEIEALKAKVTTLKSHLRIQTSTLIASPSVSSLLSNPPSSSHLKPKGLTPTILKSLRHHASLQKAHNQQSLYRTCATITTFRVQDPDPNAVDGGAVLGLRIEVFARGRFMRPYYVLMNRPWSEGTKNGKGNNSSSKEKEKSRSSRKATTGGGRYANWLRVHRHTVPPCIPISGLAARYLPTPPSSRPDKEEEEEEEEQGGVREQNLVKFARSLRRELVRYHHRLATITDLRRAILAQDQTEQQEEKGPNKIQDVIPADAEAKQITVEWAGGQTGRLVMGDDGEIVQVVALNGGGGAGGGGGQGNGSGRDREVVRELVGSAKRVEDVVRRLGSGTKAHLPLSISNQNSCDHFMHSLQSFSASVSGTSTRTYLGSLLGPARGTSIMPSLGPPHALERHGPVVEGGTALEVQQTSLVDRGLVTDQRSWGLEDVGGLDWCGVV</sequence>
<evidence type="ECO:0000256" key="3">
    <source>
        <dbReference type="ARBA" id="ARBA00007321"/>
    </source>
</evidence>
<organism evidence="8 9">
    <name type="scientific">Neurospora hispaniola</name>
    <dbReference type="NCBI Taxonomy" id="588809"/>
    <lineage>
        <taxon>Eukaryota</taxon>
        <taxon>Fungi</taxon>
        <taxon>Dikarya</taxon>
        <taxon>Ascomycota</taxon>
        <taxon>Pezizomycotina</taxon>
        <taxon>Sordariomycetes</taxon>
        <taxon>Sordariomycetidae</taxon>
        <taxon>Sordariales</taxon>
        <taxon>Sordariaceae</taxon>
        <taxon>Neurospora</taxon>
    </lineage>
</organism>
<accession>A0AAJ0I4N6</accession>
<dbReference type="RefSeq" id="XP_062691109.1">
    <property type="nucleotide sequence ID" value="XM_062839563.1"/>
</dbReference>
<dbReference type="AlphaFoldDB" id="A0AAJ0I4N6"/>
<evidence type="ECO:0000256" key="6">
    <source>
        <dbReference type="ARBA" id="ARBA00023328"/>
    </source>
</evidence>
<feature type="region of interest" description="Disordered" evidence="7">
    <location>
        <begin position="188"/>
        <end position="218"/>
    </location>
</feature>
<feature type="compositionally biased region" description="Low complexity" evidence="7">
    <location>
        <begin position="137"/>
        <end position="149"/>
    </location>
</feature>
<dbReference type="PANTHER" id="PTHR14582">
    <property type="entry name" value="INNER KINETOCHORE SUBUNIT MAL2"/>
    <property type="match status" value="1"/>
</dbReference>
<keyword evidence="5" id="KW-0539">Nucleus</keyword>
<gene>
    <name evidence="8" type="ORF">B0T23DRAFT_414372</name>
</gene>
<keyword evidence="4" id="KW-0158">Chromosome</keyword>
<dbReference type="Pfam" id="PF09496">
    <property type="entry name" value="CENP-O"/>
    <property type="match status" value="1"/>
</dbReference>
<comment type="caution">
    <text evidence="8">The sequence shown here is derived from an EMBL/GenBank/DDBJ whole genome shotgun (WGS) entry which is preliminary data.</text>
</comment>
<evidence type="ECO:0000313" key="8">
    <source>
        <dbReference type="EMBL" id="KAK3489402.1"/>
    </source>
</evidence>
<comment type="similarity">
    <text evidence="3">Belongs to the CENP-O/MCM21 family.</text>
</comment>
<name>A0AAJ0I4N6_9PEZI</name>
<comment type="subcellular location">
    <subcellularLocation>
        <location evidence="2">Chromosome</location>
        <location evidence="2">Centromere</location>
    </subcellularLocation>
    <subcellularLocation>
        <location evidence="1">Nucleus</location>
    </subcellularLocation>
</comment>
<evidence type="ECO:0000256" key="5">
    <source>
        <dbReference type="ARBA" id="ARBA00023242"/>
    </source>
</evidence>
<evidence type="ECO:0000256" key="1">
    <source>
        <dbReference type="ARBA" id="ARBA00004123"/>
    </source>
</evidence>